<organism evidence="1 2">
    <name type="scientific">Lindgomyces ingoldianus</name>
    <dbReference type="NCBI Taxonomy" id="673940"/>
    <lineage>
        <taxon>Eukaryota</taxon>
        <taxon>Fungi</taxon>
        <taxon>Dikarya</taxon>
        <taxon>Ascomycota</taxon>
        <taxon>Pezizomycotina</taxon>
        <taxon>Dothideomycetes</taxon>
        <taxon>Pleosporomycetidae</taxon>
        <taxon>Pleosporales</taxon>
        <taxon>Lindgomycetaceae</taxon>
        <taxon>Lindgomyces</taxon>
    </lineage>
</organism>
<comment type="caution">
    <text evidence="1">The sequence shown here is derived from an EMBL/GenBank/DDBJ whole genome shotgun (WGS) entry which is preliminary data.</text>
</comment>
<protein>
    <submittedName>
        <fullName evidence="1">Uncharacterized protein</fullName>
    </submittedName>
</protein>
<dbReference type="EMBL" id="MU003538">
    <property type="protein sequence ID" value="KAF2464201.1"/>
    <property type="molecule type" value="Genomic_DNA"/>
</dbReference>
<gene>
    <name evidence="1" type="ORF">BDR25DRAFT_361716</name>
</gene>
<evidence type="ECO:0000313" key="1">
    <source>
        <dbReference type="EMBL" id="KAF2464201.1"/>
    </source>
</evidence>
<evidence type="ECO:0000313" key="2">
    <source>
        <dbReference type="Proteomes" id="UP000799755"/>
    </source>
</evidence>
<keyword evidence="2" id="KW-1185">Reference proteome</keyword>
<sequence length="205" mass="22126">MPADPRLSLEVSNGFENWHDSKKANEDERHTLDQRGRALARLSTIVEGGLEVTLGGSCVLPPMTLSDDLIGPITLSPIGKVAVVGCTVYQPSDDNLRALGSSITSSLTLGSLGCQSEALKPLAFTLQINPQTQLNINYNDSCTAKKAAPGTKYRKRNHLVDGPEKVYDCQEKPNGPNCADPQYNHSITDKVVNDFCPNCKAEGRS</sequence>
<reference evidence="1" key="1">
    <citation type="journal article" date="2020" name="Stud. Mycol.">
        <title>101 Dothideomycetes genomes: a test case for predicting lifestyles and emergence of pathogens.</title>
        <authorList>
            <person name="Haridas S."/>
            <person name="Albert R."/>
            <person name="Binder M."/>
            <person name="Bloem J."/>
            <person name="Labutti K."/>
            <person name="Salamov A."/>
            <person name="Andreopoulos B."/>
            <person name="Baker S."/>
            <person name="Barry K."/>
            <person name="Bills G."/>
            <person name="Bluhm B."/>
            <person name="Cannon C."/>
            <person name="Castanera R."/>
            <person name="Culley D."/>
            <person name="Daum C."/>
            <person name="Ezra D."/>
            <person name="Gonzalez J."/>
            <person name="Henrissat B."/>
            <person name="Kuo A."/>
            <person name="Liang C."/>
            <person name="Lipzen A."/>
            <person name="Lutzoni F."/>
            <person name="Magnuson J."/>
            <person name="Mondo S."/>
            <person name="Nolan M."/>
            <person name="Ohm R."/>
            <person name="Pangilinan J."/>
            <person name="Park H.-J."/>
            <person name="Ramirez L."/>
            <person name="Alfaro M."/>
            <person name="Sun H."/>
            <person name="Tritt A."/>
            <person name="Yoshinaga Y."/>
            <person name="Zwiers L.-H."/>
            <person name="Turgeon B."/>
            <person name="Goodwin S."/>
            <person name="Spatafora J."/>
            <person name="Crous P."/>
            <person name="Grigoriev I."/>
        </authorList>
    </citation>
    <scope>NUCLEOTIDE SEQUENCE</scope>
    <source>
        <strain evidence="1">ATCC 200398</strain>
    </source>
</reference>
<name>A0ACB6QBC9_9PLEO</name>
<dbReference type="Proteomes" id="UP000799755">
    <property type="component" value="Unassembled WGS sequence"/>
</dbReference>
<proteinExistence type="predicted"/>
<accession>A0ACB6QBC9</accession>